<evidence type="ECO:0000256" key="10">
    <source>
        <dbReference type="SAM" id="Coils"/>
    </source>
</evidence>
<protein>
    <submittedName>
        <fullName evidence="12">Uncharacterized protein</fullName>
    </submittedName>
</protein>
<dbReference type="EnsemblPlants" id="AUR62019432-RA">
    <property type="protein sequence ID" value="AUR62019432-RA:cds"/>
    <property type="gene ID" value="AUR62019432"/>
</dbReference>
<evidence type="ECO:0000313" key="13">
    <source>
        <dbReference type="Proteomes" id="UP000596660"/>
    </source>
</evidence>
<sequence>MGVEVAGSELPKVNDEVKGKLFDKENGKIDFSEVITFGSHGVDEVQSTGEANEVSNAGFPKDAVDEWPQERQTHCFYFPKHRLYEDPKVKAELEQIEKEIRKKNEKLNQLFEDLKVKNVEKSELYDELNAFKDEGSQYRAFINEKREEMKPLQSALGSLRGGGGKKGYGICSSEEELNQRIRSFEYRMQHETMSLKEEKQLMKEIKDLEATRPKVIANSAMRAKIQESMGQKEALQDQVKLLGTDLDGVRKQQAEIKAKKDRLSPQLSTVKKQIEAIKTELDKVKDQKNKALLTVKEIKASQNEANKDFFDNRKIISTASDIAMNRRDVKAVEELYNAEVEKFMSQWNSSKAFRADYEKRILTSLDRRQLSRDGRIRNFDEKPLVRAESPKPSEAVVSKPSSKPQKEVPKATLKEEKLPEEKAQKDLKKGSKDLKTERALEEDVFVVEKPKKDVSNKKMQDKAAAKAALRIQKEAEKKQKEREKKLRKKGASTVQPTDEEEPTENPETDEAEKSEDVEAVVETSVPSKAKSQQENVLRHRKPIRTRDRLSIHKKFSVAQAGSSQYRDETRILF</sequence>
<feature type="region of interest" description="Disordered" evidence="11">
    <location>
        <begin position="381"/>
        <end position="548"/>
    </location>
</feature>
<name>A0A803LVD1_CHEQI</name>
<feature type="coiled-coil region" evidence="10">
    <location>
        <begin position="267"/>
        <end position="294"/>
    </location>
</feature>
<evidence type="ECO:0000256" key="4">
    <source>
        <dbReference type="ARBA" id="ARBA00022692"/>
    </source>
</evidence>
<dbReference type="OMA" id="RDKAYEN"/>
<evidence type="ECO:0000256" key="5">
    <source>
        <dbReference type="ARBA" id="ARBA00022824"/>
    </source>
</evidence>
<feature type="compositionally biased region" description="Basic and acidic residues" evidence="11">
    <location>
        <begin position="381"/>
        <end position="391"/>
    </location>
</feature>
<comment type="subcellular location">
    <subcellularLocation>
        <location evidence="1">Cell membrane</location>
        <topology evidence="1">Single-pass membrane protein</topology>
    </subcellularLocation>
    <subcellularLocation>
        <location evidence="2">Endoplasmic reticulum membrane</location>
        <topology evidence="2">Single-pass membrane protein</topology>
    </subcellularLocation>
</comment>
<evidence type="ECO:0000256" key="7">
    <source>
        <dbReference type="ARBA" id="ARBA00023054"/>
    </source>
</evidence>
<keyword evidence="6" id="KW-1133">Transmembrane helix</keyword>
<dbReference type="InterPro" id="IPR055282">
    <property type="entry name" value="PPI1-4"/>
</dbReference>
<evidence type="ECO:0000256" key="6">
    <source>
        <dbReference type="ARBA" id="ARBA00022989"/>
    </source>
</evidence>
<comment type="similarity">
    <text evidence="9">Belongs to the plant Proton pump-interactor protein family.</text>
</comment>
<evidence type="ECO:0000256" key="8">
    <source>
        <dbReference type="ARBA" id="ARBA00023136"/>
    </source>
</evidence>
<keyword evidence="7 10" id="KW-0175">Coiled coil</keyword>
<evidence type="ECO:0000256" key="2">
    <source>
        <dbReference type="ARBA" id="ARBA00004389"/>
    </source>
</evidence>
<evidence type="ECO:0000256" key="9">
    <source>
        <dbReference type="ARBA" id="ARBA00038080"/>
    </source>
</evidence>
<evidence type="ECO:0000313" key="12">
    <source>
        <dbReference type="EnsemblPlants" id="AUR62019432-RA:cds"/>
    </source>
</evidence>
<evidence type="ECO:0000256" key="11">
    <source>
        <dbReference type="SAM" id="MobiDB-lite"/>
    </source>
</evidence>
<keyword evidence="4" id="KW-0812">Transmembrane</keyword>
<accession>A0A803LVD1</accession>
<feature type="compositionally biased region" description="Acidic residues" evidence="11">
    <location>
        <begin position="497"/>
        <end position="519"/>
    </location>
</feature>
<evidence type="ECO:0000256" key="3">
    <source>
        <dbReference type="ARBA" id="ARBA00022475"/>
    </source>
</evidence>
<dbReference type="GO" id="GO:0005886">
    <property type="term" value="C:plasma membrane"/>
    <property type="evidence" value="ECO:0007669"/>
    <property type="project" value="UniProtKB-SubCell"/>
</dbReference>
<feature type="compositionally biased region" description="Basic and acidic residues" evidence="11">
    <location>
        <begin position="471"/>
        <end position="484"/>
    </location>
</feature>
<dbReference type="PANTHER" id="PTHR32219:SF2">
    <property type="entry name" value="PROTON PUMP-INTERACTOR 1"/>
    <property type="match status" value="1"/>
</dbReference>
<dbReference type="Gramene" id="AUR62019432-RA">
    <property type="protein sequence ID" value="AUR62019432-RA:cds"/>
    <property type="gene ID" value="AUR62019432"/>
</dbReference>
<keyword evidence="3" id="KW-1003">Cell membrane</keyword>
<proteinExistence type="inferred from homology"/>
<keyword evidence="5" id="KW-0256">Endoplasmic reticulum</keyword>
<keyword evidence="13" id="KW-1185">Reference proteome</keyword>
<keyword evidence="8" id="KW-0472">Membrane</keyword>
<dbReference type="GO" id="GO:0005789">
    <property type="term" value="C:endoplasmic reticulum membrane"/>
    <property type="evidence" value="ECO:0007669"/>
    <property type="project" value="UniProtKB-SubCell"/>
</dbReference>
<dbReference type="Proteomes" id="UP000596660">
    <property type="component" value="Unplaced"/>
</dbReference>
<feature type="compositionally biased region" description="Polar residues" evidence="11">
    <location>
        <begin position="524"/>
        <end position="535"/>
    </location>
</feature>
<dbReference type="PANTHER" id="PTHR32219">
    <property type="entry name" value="RNA-BINDING PROTEIN YLMH-RELATED"/>
    <property type="match status" value="1"/>
</dbReference>
<dbReference type="AlphaFoldDB" id="A0A803LVD1"/>
<feature type="coiled-coil region" evidence="10">
    <location>
        <begin position="86"/>
        <end position="117"/>
    </location>
</feature>
<reference evidence="12" key="2">
    <citation type="submission" date="2021-03" db="UniProtKB">
        <authorList>
            <consortium name="EnsemblPlants"/>
        </authorList>
    </citation>
    <scope>IDENTIFICATION</scope>
</reference>
<reference evidence="12" key="1">
    <citation type="journal article" date="2017" name="Nature">
        <title>The genome of Chenopodium quinoa.</title>
        <authorList>
            <person name="Jarvis D.E."/>
            <person name="Ho Y.S."/>
            <person name="Lightfoot D.J."/>
            <person name="Schmoeckel S.M."/>
            <person name="Li B."/>
            <person name="Borm T.J.A."/>
            <person name="Ohyanagi H."/>
            <person name="Mineta K."/>
            <person name="Michell C.T."/>
            <person name="Saber N."/>
            <person name="Kharbatia N.M."/>
            <person name="Rupper R.R."/>
            <person name="Sharp A.R."/>
            <person name="Dally N."/>
            <person name="Boughton B.A."/>
            <person name="Woo Y.H."/>
            <person name="Gao G."/>
            <person name="Schijlen E.G.W.M."/>
            <person name="Guo X."/>
            <person name="Momin A.A."/>
            <person name="Negrao S."/>
            <person name="Al-Babili S."/>
            <person name="Gehring C."/>
            <person name="Roessner U."/>
            <person name="Jung C."/>
            <person name="Murphy K."/>
            <person name="Arold S.T."/>
            <person name="Gojobori T."/>
            <person name="van der Linden C.G."/>
            <person name="van Loo E.N."/>
            <person name="Jellen E.N."/>
            <person name="Maughan P.J."/>
            <person name="Tester M."/>
        </authorList>
    </citation>
    <scope>NUCLEOTIDE SEQUENCE [LARGE SCALE GENOMIC DNA]</scope>
    <source>
        <strain evidence="12">cv. PI 614886</strain>
    </source>
</reference>
<evidence type="ECO:0000256" key="1">
    <source>
        <dbReference type="ARBA" id="ARBA00004162"/>
    </source>
</evidence>
<organism evidence="12 13">
    <name type="scientific">Chenopodium quinoa</name>
    <name type="common">Quinoa</name>
    <dbReference type="NCBI Taxonomy" id="63459"/>
    <lineage>
        <taxon>Eukaryota</taxon>
        <taxon>Viridiplantae</taxon>
        <taxon>Streptophyta</taxon>
        <taxon>Embryophyta</taxon>
        <taxon>Tracheophyta</taxon>
        <taxon>Spermatophyta</taxon>
        <taxon>Magnoliopsida</taxon>
        <taxon>eudicotyledons</taxon>
        <taxon>Gunneridae</taxon>
        <taxon>Pentapetalae</taxon>
        <taxon>Caryophyllales</taxon>
        <taxon>Chenopodiaceae</taxon>
        <taxon>Chenopodioideae</taxon>
        <taxon>Atripliceae</taxon>
        <taxon>Chenopodium</taxon>
    </lineage>
</organism>
<feature type="compositionally biased region" description="Basic and acidic residues" evidence="11">
    <location>
        <begin position="404"/>
        <end position="464"/>
    </location>
</feature>